<dbReference type="InterPro" id="IPR004000">
    <property type="entry name" value="Actin"/>
</dbReference>
<evidence type="ECO:0000313" key="2">
    <source>
        <dbReference type="EMBL" id="KAL1523691.1"/>
    </source>
</evidence>
<gene>
    <name evidence="2" type="ORF">AB1Y20_018622</name>
</gene>
<dbReference type="SUPFAM" id="SSF53067">
    <property type="entry name" value="Actin-like ATPase domain"/>
    <property type="match status" value="2"/>
</dbReference>
<dbReference type="Gene3D" id="3.90.640.10">
    <property type="entry name" value="Actin, Chain A, domain 4"/>
    <property type="match status" value="1"/>
</dbReference>
<name>A0AB34JQE6_PRYPA</name>
<keyword evidence="3" id="KW-1185">Reference proteome</keyword>
<comment type="similarity">
    <text evidence="1">Belongs to the actin family.</text>
</comment>
<dbReference type="CDD" id="cd10169">
    <property type="entry name" value="ASKHA_NBD_actin-like"/>
    <property type="match status" value="1"/>
</dbReference>
<dbReference type="Proteomes" id="UP001515480">
    <property type="component" value="Unassembled WGS sequence"/>
</dbReference>
<evidence type="ECO:0000313" key="3">
    <source>
        <dbReference type="Proteomes" id="UP001515480"/>
    </source>
</evidence>
<organism evidence="2 3">
    <name type="scientific">Prymnesium parvum</name>
    <name type="common">Toxic golden alga</name>
    <dbReference type="NCBI Taxonomy" id="97485"/>
    <lineage>
        <taxon>Eukaryota</taxon>
        <taxon>Haptista</taxon>
        <taxon>Haptophyta</taxon>
        <taxon>Prymnesiophyceae</taxon>
        <taxon>Prymnesiales</taxon>
        <taxon>Prymnesiaceae</taxon>
        <taxon>Prymnesium</taxon>
    </lineage>
</organism>
<dbReference type="EMBL" id="JBGBPQ010000005">
    <property type="protein sequence ID" value="KAL1523691.1"/>
    <property type="molecule type" value="Genomic_DNA"/>
</dbReference>
<sequence length="846" mass="92951">MSDDELDEASDPHAGNLVIVDRGASEWRAGLSTDDGPAVLLPSPPDNESTWRELFAQLRVRPDEASLLLSEPLGTSAAERARVATLLYDVLGVRAVLLVAPSVLALFASDAVSGVVVDVGERASTVHAVYEGHVVLRRAATLDLAGGHLSAWLADQLSKPTFAKQGVHLRGREEAERLARQIKQSHAYVPLDYARERGADRGGERVELPDGAAATLPPGLLCACGEAMFTPTVIGADGGVGLAAALVETVRMCDESLRAPLLANIVLVGGGSLLRGLPERLLHELRQSFDERYQPSVTASADRRYAVWMGGTVMCAMKMTEEEFVSKERYMECGVGALCPPRHLASIDSAPLAQLAREELQEAIRWKEEQAASERLARARAREVAAAARAWWLSQAPAGSEEEEARQQASQRVVAAFYLRTVHRLSARGGAFGAAAGNAGGAGDSAGSQLLKLAFGTEDEDRLAALVISRLSASWAAQSNQLDPKSSLAFAERARIRAWCCWEQATIAKHGIARRIISIQARRVKRSLFGAMDWWVRRSALQGRVSDLWEASMEQRLRATLREWGTRSRHRNRLHVQALSGERRLRSLHIRRAMAWMRLAAEGRRLTRSIAANLLHWQGLMALWRHAVRSRHAAVRLARASMHARALASRRALQRWRACASLASLRQLLSRAEWHAELGCRLVAACLLGARAARRCPCRSPRRRATPPPPLREGEAAKASTCASVRLLRRAARRKLSDALGWWAKGVRQRVIRNSMFVQMASGRHSASHPLGRHGLTAADVINAYKAAAGFKYLEHDRENDHLTSSVLTDDSLHRRAKQRHEERMSGIPNIVSGTVPKRSYMSTSW</sequence>
<dbReference type="PANTHER" id="PTHR11937">
    <property type="entry name" value="ACTIN"/>
    <property type="match status" value="1"/>
</dbReference>
<dbReference type="SMART" id="SM00268">
    <property type="entry name" value="ACTIN"/>
    <property type="match status" value="1"/>
</dbReference>
<comment type="caution">
    <text evidence="2">The sequence shown here is derived from an EMBL/GenBank/DDBJ whole genome shotgun (WGS) entry which is preliminary data.</text>
</comment>
<proteinExistence type="inferred from homology"/>
<dbReference type="AlphaFoldDB" id="A0AB34JQE6"/>
<protein>
    <recommendedName>
        <fullName evidence="4">Actin</fullName>
    </recommendedName>
</protein>
<evidence type="ECO:0008006" key="4">
    <source>
        <dbReference type="Google" id="ProtNLM"/>
    </source>
</evidence>
<dbReference type="Gene3D" id="3.30.420.40">
    <property type="match status" value="2"/>
</dbReference>
<dbReference type="InterPro" id="IPR043129">
    <property type="entry name" value="ATPase_NBD"/>
</dbReference>
<evidence type="ECO:0000256" key="1">
    <source>
        <dbReference type="RuleBase" id="RU000487"/>
    </source>
</evidence>
<accession>A0AB34JQE6</accession>
<reference evidence="2 3" key="1">
    <citation type="journal article" date="2024" name="Science">
        <title>Giant polyketide synthase enzymes in the biosynthesis of giant marine polyether toxins.</title>
        <authorList>
            <person name="Fallon T.R."/>
            <person name="Shende V.V."/>
            <person name="Wierzbicki I.H."/>
            <person name="Pendleton A.L."/>
            <person name="Watervoot N.F."/>
            <person name="Auber R.P."/>
            <person name="Gonzalez D.J."/>
            <person name="Wisecaver J.H."/>
            <person name="Moore B.S."/>
        </authorList>
    </citation>
    <scope>NUCLEOTIDE SEQUENCE [LARGE SCALE GENOMIC DNA]</scope>
    <source>
        <strain evidence="2 3">12B1</strain>
    </source>
</reference>
<dbReference type="Pfam" id="PF00022">
    <property type="entry name" value="Actin"/>
    <property type="match status" value="1"/>
</dbReference>